<evidence type="ECO:0000256" key="1">
    <source>
        <dbReference type="SAM" id="MobiDB-lite"/>
    </source>
</evidence>
<proteinExistence type="predicted"/>
<dbReference type="EMBL" id="JAIWYP010000005">
    <property type="protein sequence ID" value="KAH3829340.1"/>
    <property type="molecule type" value="Genomic_DNA"/>
</dbReference>
<reference evidence="2" key="2">
    <citation type="submission" date="2020-11" db="EMBL/GenBank/DDBJ databases">
        <authorList>
            <person name="McCartney M.A."/>
            <person name="Auch B."/>
            <person name="Kono T."/>
            <person name="Mallez S."/>
            <person name="Becker A."/>
            <person name="Gohl D.M."/>
            <person name="Silverstein K.A.T."/>
            <person name="Koren S."/>
            <person name="Bechman K.B."/>
            <person name="Herman A."/>
            <person name="Abrahante J.E."/>
            <person name="Garbe J."/>
        </authorList>
    </citation>
    <scope>NUCLEOTIDE SEQUENCE</scope>
    <source>
        <strain evidence="2">Duluth1</strain>
        <tissue evidence="2">Whole animal</tissue>
    </source>
</reference>
<reference evidence="2" key="1">
    <citation type="journal article" date="2019" name="bioRxiv">
        <title>The Genome of the Zebra Mussel, Dreissena polymorpha: A Resource for Invasive Species Research.</title>
        <authorList>
            <person name="McCartney M.A."/>
            <person name="Auch B."/>
            <person name="Kono T."/>
            <person name="Mallez S."/>
            <person name="Zhang Y."/>
            <person name="Obille A."/>
            <person name="Becker A."/>
            <person name="Abrahante J.E."/>
            <person name="Garbe J."/>
            <person name="Badalamenti J.P."/>
            <person name="Herman A."/>
            <person name="Mangelson H."/>
            <person name="Liachko I."/>
            <person name="Sullivan S."/>
            <person name="Sone E.D."/>
            <person name="Koren S."/>
            <person name="Silverstein K.A.T."/>
            <person name="Beckman K.B."/>
            <person name="Gohl D.M."/>
        </authorList>
    </citation>
    <scope>NUCLEOTIDE SEQUENCE</scope>
    <source>
        <strain evidence="2">Duluth1</strain>
        <tissue evidence="2">Whole animal</tissue>
    </source>
</reference>
<feature type="region of interest" description="Disordered" evidence="1">
    <location>
        <begin position="1"/>
        <end position="64"/>
    </location>
</feature>
<dbReference type="AlphaFoldDB" id="A0A9D4JYD4"/>
<accession>A0A9D4JYD4</accession>
<sequence length="64" mass="6759">MVRKARDTGGPLVPYETASGAPSETPAARDGPQGQGHGVPLVETAFRDPGCERWSARPGTREAR</sequence>
<evidence type="ECO:0000313" key="3">
    <source>
        <dbReference type="Proteomes" id="UP000828390"/>
    </source>
</evidence>
<gene>
    <name evidence="2" type="ORF">DPMN_131336</name>
</gene>
<keyword evidence="3" id="KW-1185">Reference proteome</keyword>
<evidence type="ECO:0000313" key="2">
    <source>
        <dbReference type="EMBL" id="KAH3829340.1"/>
    </source>
</evidence>
<name>A0A9D4JYD4_DREPO</name>
<dbReference type="Proteomes" id="UP000828390">
    <property type="component" value="Unassembled WGS sequence"/>
</dbReference>
<feature type="compositionally biased region" description="Basic and acidic residues" evidence="1">
    <location>
        <begin position="45"/>
        <end position="64"/>
    </location>
</feature>
<protein>
    <submittedName>
        <fullName evidence="2">Uncharacterized protein</fullName>
    </submittedName>
</protein>
<comment type="caution">
    <text evidence="2">The sequence shown here is derived from an EMBL/GenBank/DDBJ whole genome shotgun (WGS) entry which is preliminary data.</text>
</comment>
<organism evidence="2 3">
    <name type="scientific">Dreissena polymorpha</name>
    <name type="common">Zebra mussel</name>
    <name type="synonym">Mytilus polymorpha</name>
    <dbReference type="NCBI Taxonomy" id="45954"/>
    <lineage>
        <taxon>Eukaryota</taxon>
        <taxon>Metazoa</taxon>
        <taxon>Spiralia</taxon>
        <taxon>Lophotrochozoa</taxon>
        <taxon>Mollusca</taxon>
        <taxon>Bivalvia</taxon>
        <taxon>Autobranchia</taxon>
        <taxon>Heteroconchia</taxon>
        <taxon>Euheterodonta</taxon>
        <taxon>Imparidentia</taxon>
        <taxon>Neoheterodontei</taxon>
        <taxon>Myida</taxon>
        <taxon>Dreissenoidea</taxon>
        <taxon>Dreissenidae</taxon>
        <taxon>Dreissena</taxon>
    </lineage>
</organism>